<dbReference type="SUPFAM" id="SSF52317">
    <property type="entry name" value="Class I glutamine amidotransferase-like"/>
    <property type="match status" value="1"/>
</dbReference>
<proteinExistence type="predicted"/>
<organism evidence="1 2">
    <name type="scientific">Rhodococcus olei</name>
    <dbReference type="NCBI Taxonomy" id="2161675"/>
    <lineage>
        <taxon>Bacteria</taxon>
        <taxon>Bacillati</taxon>
        <taxon>Actinomycetota</taxon>
        <taxon>Actinomycetes</taxon>
        <taxon>Mycobacteriales</taxon>
        <taxon>Nocardiaceae</taxon>
        <taxon>Rhodococcus</taxon>
    </lineage>
</organism>
<evidence type="ECO:0000313" key="1">
    <source>
        <dbReference type="EMBL" id="GAA4479975.1"/>
    </source>
</evidence>
<dbReference type="Proteomes" id="UP001501183">
    <property type="component" value="Unassembled WGS sequence"/>
</dbReference>
<name>A0ABP8P405_9NOCA</name>
<protein>
    <submittedName>
        <fullName evidence="1">Uncharacterized protein</fullName>
    </submittedName>
</protein>
<dbReference type="EMBL" id="BAABFB010000043">
    <property type="protein sequence ID" value="GAA4479975.1"/>
    <property type="molecule type" value="Genomic_DNA"/>
</dbReference>
<accession>A0ABP8P405</accession>
<dbReference type="InterPro" id="IPR029062">
    <property type="entry name" value="Class_I_gatase-like"/>
</dbReference>
<comment type="caution">
    <text evidence="1">The sequence shown here is derived from an EMBL/GenBank/DDBJ whole genome shotgun (WGS) entry which is preliminary data.</text>
</comment>
<reference evidence="2" key="1">
    <citation type="journal article" date="2019" name="Int. J. Syst. Evol. Microbiol.">
        <title>The Global Catalogue of Microorganisms (GCM) 10K type strain sequencing project: providing services to taxonomists for standard genome sequencing and annotation.</title>
        <authorList>
            <consortium name="The Broad Institute Genomics Platform"/>
            <consortium name="The Broad Institute Genome Sequencing Center for Infectious Disease"/>
            <person name="Wu L."/>
            <person name="Ma J."/>
        </authorList>
    </citation>
    <scope>NUCLEOTIDE SEQUENCE [LARGE SCALE GENOMIC DNA]</scope>
    <source>
        <strain evidence="2">JCM 32206</strain>
    </source>
</reference>
<evidence type="ECO:0000313" key="2">
    <source>
        <dbReference type="Proteomes" id="UP001501183"/>
    </source>
</evidence>
<dbReference type="Gene3D" id="3.40.50.880">
    <property type="match status" value="1"/>
</dbReference>
<gene>
    <name evidence="1" type="ORF">GCM10023094_25820</name>
</gene>
<dbReference type="RefSeq" id="WP_345345477.1">
    <property type="nucleotide sequence ID" value="NZ_BAABFB010000043.1"/>
</dbReference>
<sequence length="123" mass="12771">MPGSSPRPRTGEFGAGFVTATPDAARDAVFGGLGTTVPVVHWHGNTFDLPGGAVLPASSDRYPHQAFRVGETGYGLQFHVELTAAQLPALVEHMPSGTVPDADRLGAVESVGRRLIGNVLDPA</sequence>
<keyword evidence="2" id="KW-1185">Reference proteome</keyword>